<dbReference type="Pfam" id="PF14039">
    <property type="entry name" value="YusW"/>
    <property type="match status" value="1"/>
</dbReference>
<evidence type="ECO:0000313" key="4">
    <source>
        <dbReference type="Proteomes" id="UP000435910"/>
    </source>
</evidence>
<feature type="signal peptide" evidence="1">
    <location>
        <begin position="1"/>
        <end position="23"/>
    </location>
</feature>
<accession>A0A8B5YGP8</accession>
<protein>
    <submittedName>
        <fullName evidence="2">YusW family protein</fullName>
    </submittedName>
</protein>
<reference evidence="3 4" key="1">
    <citation type="submission" date="2019-06" db="EMBL/GenBank/DDBJ databases">
        <title>Genome sequence analysis of &gt;100 Bacillus licheniformis strains suggests intrinsic resistance to this species.</title>
        <authorList>
            <person name="Wels M."/>
            <person name="Siezen R.J."/>
            <person name="Johansen E."/>
            <person name="Stuer-Lauridsen B."/>
            <person name="Bjerre K."/>
            <person name="Nielsen B.K.K."/>
        </authorList>
    </citation>
    <scope>NUCLEOTIDE SEQUENCE [LARGE SCALE GENOMIC DNA]</scope>
    <source>
        <strain evidence="3 4">BAC-16736</strain>
    </source>
</reference>
<dbReference type="Proteomes" id="UP000595038">
    <property type="component" value="Chromosome"/>
</dbReference>
<organism evidence="3 4">
    <name type="scientific">Bacillus licheniformis</name>
    <dbReference type="NCBI Taxonomy" id="1402"/>
    <lineage>
        <taxon>Bacteria</taxon>
        <taxon>Bacillati</taxon>
        <taxon>Bacillota</taxon>
        <taxon>Bacilli</taxon>
        <taxon>Bacillales</taxon>
        <taxon>Bacillaceae</taxon>
        <taxon>Bacillus</taxon>
    </lineage>
</organism>
<name>A0A8B5YGP8_BACLI</name>
<dbReference type="EMBL" id="NILC01000010">
    <property type="protein sequence ID" value="TWL31721.1"/>
    <property type="molecule type" value="Genomic_DNA"/>
</dbReference>
<feature type="chain" id="PRO_5032805364" evidence="1">
    <location>
        <begin position="24"/>
        <end position="148"/>
    </location>
</feature>
<dbReference type="RefSeq" id="WP_017474852.1">
    <property type="nucleotide sequence ID" value="NZ_CAMFKN010000001.1"/>
</dbReference>
<evidence type="ECO:0000313" key="5">
    <source>
        <dbReference type="Proteomes" id="UP000595038"/>
    </source>
</evidence>
<evidence type="ECO:0000256" key="1">
    <source>
        <dbReference type="SAM" id="SignalP"/>
    </source>
</evidence>
<dbReference type="PROSITE" id="PS51257">
    <property type="entry name" value="PROKAR_LIPOPROTEIN"/>
    <property type="match status" value="1"/>
</dbReference>
<keyword evidence="1" id="KW-0732">Signal</keyword>
<evidence type="ECO:0000313" key="2">
    <source>
        <dbReference type="EMBL" id="QPR74158.1"/>
    </source>
</evidence>
<reference evidence="2 5" key="2">
    <citation type="submission" date="2020-12" db="EMBL/GenBank/DDBJ databases">
        <title>FDA dAtabase for Regulatory Grade micrObial Sequences (FDA-ARGOS): Supporting development and validation of Infectious Disease Dx tests.</title>
        <authorList>
            <person name="Nelson B."/>
            <person name="Plummer A."/>
            <person name="Tallon L."/>
            <person name="Sadzewicz L."/>
            <person name="Zhao X."/>
            <person name="Boylan J."/>
            <person name="Ott S."/>
            <person name="Bowen H."/>
            <person name="Vavikolanu K."/>
            <person name="Mehta A."/>
            <person name="Aluvathingal J."/>
            <person name="Nadendla S."/>
            <person name="Myers T."/>
            <person name="Yan Y."/>
            <person name="Sichtig H."/>
        </authorList>
    </citation>
    <scope>NUCLEOTIDE SEQUENCE [LARGE SCALE GENOMIC DNA]</scope>
    <source>
        <strain evidence="2 5">FDAARGOS_923</strain>
    </source>
</reference>
<dbReference type="EMBL" id="CP065647">
    <property type="protein sequence ID" value="QPR74158.1"/>
    <property type="molecule type" value="Genomic_DNA"/>
</dbReference>
<dbReference type="Proteomes" id="UP000435910">
    <property type="component" value="Unassembled WGS sequence"/>
</dbReference>
<evidence type="ECO:0000313" key="3">
    <source>
        <dbReference type="EMBL" id="TWL31721.1"/>
    </source>
</evidence>
<dbReference type="AlphaFoldDB" id="A0A8B5YGP8"/>
<gene>
    <name evidence="3" type="ORF">CHCC16736_0889</name>
    <name evidence="2" type="ORF">I6G80_07810</name>
</gene>
<dbReference type="InterPro" id="IPR025623">
    <property type="entry name" value="YusW"/>
</dbReference>
<proteinExistence type="predicted"/>
<sequence length="148" mass="16544">MNQFRMAVIALVLILLTGCGSIAEEHAEGKEAVPDNAPVSDVKSVPYAAFALEVNYGHGKHNTFEAVYDKQEREEASIKDYLNGADREGEEALNEMKMVLSELSIAKSDSEQDVISNVLEAFNLDEQYDRFQLRVKWPDGTSRIYNGK</sequence>